<dbReference type="InterPro" id="IPR036873">
    <property type="entry name" value="Rhodanese-like_dom_sf"/>
</dbReference>
<protein>
    <submittedName>
        <fullName evidence="2">Rhodanese-related sulfurtransferase</fullName>
    </submittedName>
</protein>
<dbReference type="AlphaFoldDB" id="A0A366FUL1"/>
<dbReference type="SUPFAM" id="SSF52821">
    <property type="entry name" value="Rhodanese/Cell cycle control phosphatase"/>
    <property type="match status" value="1"/>
</dbReference>
<dbReference type="PANTHER" id="PTHR43031">
    <property type="entry name" value="FAD-DEPENDENT OXIDOREDUCTASE"/>
    <property type="match status" value="1"/>
</dbReference>
<dbReference type="PANTHER" id="PTHR43031:SF17">
    <property type="entry name" value="SULFURTRANSFERASE YTWF-RELATED"/>
    <property type="match status" value="1"/>
</dbReference>
<proteinExistence type="predicted"/>
<gene>
    <name evidence="2" type="ORF">DFR50_101309</name>
</gene>
<dbReference type="Proteomes" id="UP000253529">
    <property type="component" value="Unassembled WGS sequence"/>
</dbReference>
<reference evidence="2 3" key="1">
    <citation type="submission" date="2018-06" db="EMBL/GenBank/DDBJ databases">
        <title>Genomic Encyclopedia of Type Strains, Phase IV (KMG-IV): sequencing the most valuable type-strain genomes for metagenomic binning, comparative biology and taxonomic classification.</title>
        <authorList>
            <person name="Goeker M."/>
        </authorList>
    </citation>
    <scope>NUCLEOTIDE SEQUENCE [LARGE SCALE GENOMIC DNA]</scope>
    <source>
        <strain evidence="2 3">DSM 24875</strain>
    </source>
</reference>
<evidence type="ECO:0000313" key="3">
    <source>
        <dbReference type="Proteomes" id="UP000253529"/>
    </source>
</evidence>
<keyword evidence="3" id="KW-1185">Reference proteome</keyword>
<dbReference type="Pfam" id="PF00581">
    <property type="entry name" value="Rhodanese"/>
    <property type="match status" value="1"/>
</dbReference>
<dbReference type="SMART" id="SM00450">
    <property type="entry name" value="RHOD"/>
    <property type="match status" value="1"/>
</dbReference>
<keyword evidence="2" id="KW-0808">Transferase</keyword>
<sequence>MPMGYLEGSDAISVQDLALMRSTGRQHVVLDVREARELEICRLDGALHIPMAEVQARVGELPASRPLVVMCHHGGRSRMIVGFLRRAGFDNAVNLEGGIDAWAREVDQSVRRY</sequence>
<dbReference type="PROSITE" id="PS50206">
    <property type="entry name" value="RHODANESE_3"/>
    <property type="match status" value="1"/>
</dbReference>
<comment type="caution">
    <text evidence="2">The sequence shown here is derived from an EMBL/GenBank/DDBJ whole genome shotgun (WGS) entry which is preliminary data.</text>
</comment>
<feature type="domain" description="Rhodanese" evidence="1">
    <location>
        <begin position="23"/>
        <end position="111"/>
    </location>
</feature>
<dbReference type="GO" id="GO:0016740">
    <property type="term" value="F:transferase activity"/>
    <property type="evidence" value="ECO:0007669"/>
    <property type="project" value="UniProtKB-KW"/>
</dbReference>
<dbReference type="Gene3D" id="3.40.250.10">
    <property type="entry name" value="Rhodanese-like domain"/>
    <property type="match status" value="1"/>
</dbReference>
<accession>A0A366FUL1</accession>
<dbReference type="InterPro" id="IPR001763">
    <property type="entry name" value="Rhodanese-like_dom"/>
</dbReference>
<organism evidence="2 3">
    <name type="scientific">Roseiarcus fermentans</name>
    <dbReference type="NCBI Taxonomy" id="1473586"/>
    <lineage>
        <taxon>Bacteria</taxon>
        <taxon>Pseudomonadati</taxon>
        <taxon>Pseudomonadota</taxon>
        <taxon>Alphaproteobacteria</taxon>
        <taxon>Hyphomicrobiales</taxon>
        <taxon>Roseiarcaceae</taxon>
        <taxon>Roseiarcus</taxon>
    </lineage>
</organism>
<dbReference type="EMBL" id="QNRK01000001">
    <property type="protein sequence ID" value="RBP18363.1"/>
    <property type="molecule type" value="Genomic_DNA"/>
</dbReference>
<evidence type="ECO:0000259" key="1">
    <source>
        <dbReference type="PROSITE" id="PS50206"/>
    </source>
</evidence>
<name>A0A366FUL1_9HYPH</name>
<evidence type="ECO:0000313" key="2">
    <source>
        <dbReference type="EMBL" id="RBP18363.1"/>
    </source>
</evidence>
<dbReference type="InterPro" id="IPR050229">
    <property type="entry name" value="GlpE_sulfurtransferase"/>
</dbReference>